<dbReference type="PROSITE" id="PS51257">
    <property type="entry name" value="PROKAR_LIPOPROTEIN"/>
    <property type="match status" value="1"/>
</dbReference>
<dbReference type="OrthoDB" id="7354657at2"/>
<dbReference type="Gene3D" id="3.30.70.2050">
    <property type="match status" value="1"/>
</dbReference>
<gene>
    <name evidence="2" type="ORF">DC363_06085</name>
</gene>
<keyword evidence="3" id="KW-1185">Reference proteome</keyword>
<evidence type="ECO:0000313" key="3">
    <source>
        <dbReference type="Proteomes" id="UP000244817"/>
    </source>
</evidence>
<dbReference type="RefSeq" id="WP_108640235.1">
    <property type="nucleotide sequence ID" value="NZ_QCYG01000003.1"/>
</dbReference>
<dbReference type="AlphaFoldDB" id="A0A2T7FZ41"/>
<sequence>MTRLLALMMLLLTVSCREEVAQDTAPLPLTEAAVGHFCQMNLFEHEGPKGQVHLAGLPQMPLFFSQVRDAIAYQRLPEQSHEILAVWVNDMGADGARWSDPGTENWIDARAAYFVVGGETTGGMGAPETVPFSGPEEAARFAARAGGTVMRLDEIPDAAVLAPVATGPDEDESEFEQRLRALSDATGD</sequence>
<comment type="caution">
    <text evidence="2">The sequence shown here is derived from an EMBL/GenBank/DDBJ whole genome shotgun (WGS) entry which is preliminary data.</text>
</comment>
<feature type="region of interest" description="Disordered" evidence="1">
    <location>
        <begin position="164"/>
        <end position="188"/>
    </location>
</feature>
<dbReference type="InterPro" id="IPR008719">
    <property type="entry name" value="N2O_reductase_NosL"/>
</dbReference>
<evidence type="ECO:0000313" key="2">
    <source>
        <dbReference type="EMBL" id="PVA07408.1"/>
    </source>
</evidence>
<proteinExistence type="predicted"/>
<name>A0A2T7FZ41_9RHOB</name>
<organism evidence="2 3">
    <name type="scientific">Thalassorhabdomicrobium marinisediminis</name>
    <dbReference type="NCBI Taxonomy" id="2170577"/>
    <lineage>
        <taxon>Bacteria</taxon>
        <taxon>Pseudomonadati</taxon>
        <taxon>Pseudomonadota</taxon>
        <taxon>Alphaproteobacteria</taxon>
        <taxon>Rhodobacterales</taxon>
        <taxon>Paracoccaceae</taxon>
        <taxon>Thalassorhabdomicrobium</taxon>
    </lineage>
</organism>
<dbReference type="EMBL" id="QCYG01000003">
    <property type="protein sequence ID" value="PVA07408.1"/>
    <property type="molecule type" value="Genomic_DNA"/>
</dbReference>
<evidence type="ECO:0000256" key="1">
    <source>
        <dbReference type="SAM" id="MobiDB-lite"/>
    </source>
</evidence>
<dbReference type="PANTHER" id="PTHR41247:SF1">
    <property type="entry name" value="HTH-TYPE TRANSCRIPTIONAL REPRESSOR YCNK"/>
    <property type="match status" value="1"/>
</dbReference>
<dbReference type="Pfam" id="PF05573">
    <property type="entry name" value="NosL"/>
    <property type="match status" value="1"/>
</dbReference>
<reference evidence="2 3" key="1">
    <citation type="submission" date="2018-04" db="EMBL/GenBank/DDBJ databases">
        <title>Pelagivirga bohaiensis gen. nov., sp. nov., a bacterium isolated from the Bohai Sea.</title>
        <authorList>
            <person name="Ji X."/>
        </authorList>
    </citation>
    <scope>NUCLEOTIDE SEQUENCE [LARGE SCALE GENOMIC DNA]</scope>
    <source>
        <strain evidence="2 3">BH-SD16</strain>
    </source>
</reference>
<accession>A0A2T7FZ41</accession>
<dbReference type="Gene3D" id="3.30.70.2060">
    <property type="match status" value="1"/>
</dbReference>
<dbReference type="PANTHER" id="PTHR41247">
    <property type="entry name" value="HTH-TYPE TRANSCRIPTIONAL REPRESSOR YCNK"/>
    <property type="match status" value="1"/>
</dbReference>
<protein>
    <submittedName>
        <fullName evidence="2">Copper resistance protein CopZ</fullName>
    </submittedName>
</protein>
<dbReference type="SUPFAM" id="SSF160387">
    <property type="entry name" value="NosL/MerB-like"/>
    <property type="match status" value="1"/>
</dbReference>
<dbReference type="Proteomes" id="UP000244817">
    <property type="component" value="Unassembled WGS sequence"/>
</dbReference>